<dbReference type="Pfam" id="PF01485">
    <property type="entry name" value="IBR"/>
    <property type="match status" value="1"/>
</dbReference>
<comment type="caution">
    <text evidence="16">The sequence shown here is derived from an EMBL/GenBank/DDBJ whole genome shotgun (WGS) entry which is preliminary data.</text>
</comment>
<organism evidence="16 17">
    <name type="scientific">Pomacea canaliculata</name>
    <name type="common">Golden apple snail</name>
    <dbReference type="NCBI Taxonomy" id="400727"/>
    <lineage>
        <taxon>Eukaryota</taxon>
        <taxon>Metazoa</taxon>
        <taxon>Spiralia</taxon>
        <taxon>Lophotrochozoa</taxon>
        <taxon>Mollusca</taxon>
        <taxon>Gastropoda</taxon>
        <taxon>Caenogastropoda</taxon>
        <taxon>Architaenioglossa</taxon>
        <taxon>Ampullarioidea</taxon>
        <taxon>Ampullariidae</taxon>
        <taxon>Pomacea</taxon>
    </lineage>
</organism>
<keyword evidence="7 11" id="KW-0863">Zinc-finger</keyword>
<dbReference type="InterPro" id="IPR017907">
    <property type="entry name" value="Znf_RING_CS"/>
</dbReference>
<dbReference type="InterPro" id="IPR013083">
    <property type="entry name" value="Znf_RING/FYVE/PHD"/>
</dbReference>
<evidence type="ECO:0000313" key="16">
    <source>
        <dbReference type="EMBL" id="PVD34351.1"/>
    </source>
</evidence>
<dbReference type="Gene3D" id="3.30.40.10">
    <property type="entry name" value="Zinc/RING finger domain, C3HC4 (zinc finger)"/>
    <property type="match status" value="1"/>
</dbReference>
<keyword evidence="9" id="KW-0862">Zinc</keyword>
<dbReference type="SUPFAM" id="SSF54495">
    <property type="entry name" value="UBC-like"/>
    <property type="match status" value="1"/>
</dbReference>
<keyword evidence="17" id="KW-1185">Reference proteome</keyword>
<dbReference type="InterPro" id="IPR031127">
    <property type="entry name" value="E3_UB_ligase_RBR"/>
</dbReference>
<feature type="domain" description="RING-type" evidence="13">
    <location>
        <begin position="254"/>
        <end position="303"/>
    </location>
</feature>
<keyword evidence="6" id="KW-0677">Repeat</keyword>
<dbReference type="CDD" id="cd23820">
    <property type="entry name" value="RWD_RNF14"/>
    <property type="match status" value="1"/>
</dbReference>
<evidence type="ECO:0000256" key="9">
    <source>
        <dbReference type="ARBA" id="ARBA00022833"/>
    </source>
</evidence>
<dbReference type="Pfam" id="PF26200">
    <property type="entry name" value="Rcat_RNF216"/>
    <property type="match status" value="1"/>
</dbReference>
<dbReference type="InterPro" id="IPR031128">
    <property type="entry name" value="RNF14_RING-HC_Zfn"/>
</dbReference>
<feature type="domain" description="RWD" evidence="14">
    <location>
        <begin position="9"/>
        <end position="144"/>
    </location>
</feature>
<dbReference type="OrthoDB" id="1431934at2759"/>
<protein>
    <recommendedName>
        <fullName evidence="3">RBR-type E3 ubiquitin transferase</fullName>
        <ecNumber evidence="3">2.3.2.31</ecNumber>
    </recommendedName>
</protein>
<dbReference type="InterPro" id="IPR047548">
    <property type="entry name" value="Rcat_RBR_RNF14"/>
</dbReference>
<evidence type="ECO:0000256" key="5">
    <source>
        <dbReference type="ARBA" id="ARBA00022723"/>
    </source>
</evidence>
<proteinExistence type="inferred from homology"/>
<dbReference type="PROSITE" id="PS00518">
    <property type="entry name" value="ZF_RING_1"/>
    <property type="match status" value="1"/>
</dbReference>
<evidence type="ECO:0000259" key="15">
    <source>
        <dbReference type="PROSITE" id="PS51873"/>
    </source>
</evidence>
<dbReference type="EC" id="2.3.2.31" evidence="3"/>
<dbReference type="AlphaFoldDB" id="A0A2T7PLP6"/>
<feature type="coiled-coil region" evidence="12">
    <location>
        <begin position="385"/>
        <end position="412"/>
    </location>
</feature>
<dbReference type="Proteomes" id="UP000245119">
    <property type="component" value="Linkage Group LG3"/>
</dbReference>
<evidence type="ECO:0000256" key="2">
    <source>
        <dbReference type="ARBA" id="ARBA00004906"/>
    </source>
</evidence>
<dbReference type="Pfam" id="PF05773">
    <property type="entry name" value="RWD"/>
    <property type="match status" value="1"/>
</dbReference>
<dbReference type="Gene3D" id="2.20.25.20">
    <property type="match status" value="1"/>
</dbReference>
<keyword evidence="4" id="KW-0808">Transferase</keyword>
<evidence type="ECO:0000256" key="10">
    <source>
        <dbReference type="ARBA" id="ARBA00044508"/>
    </source>
</evidence>
<dbReference type="InterPro" id="IPR002867">
    <property type="entry name" value="IBR_dom"/>
</dbReference>
<dbReference type="CDD" id="cd20341">
    <property type="entry name" value="BRcat_RBR_RNF14"/>
    <property type="match status" value="1"/>
</dbReference>
<dbReference type="SUPFAM" id="SSF57850">
    <property type="entry name" value="RING/U-box"/>
    <property type="match status" value="3"/>
</dbReference>
<evidence type="ECO:0000256" key="3">
    <source>
        <dbReference type="ARBA" id="ARBA00012251"/>
    </source>
</evidence>
<dbReference type="GO" id="GO:0008270">
    <property type="term" value="F:zinc ion binding"/>
    <property type="evidence" value="ECO:0007669"/>
    <property type="project" value="UniProtKB-KW"/>
</dbReference>
<dbReference type="GO" id="GO:0061630">
    <property type="term" value="F:ubiquitin protein ligase activity"/>
    <property type="evidence" value="ECO:0007669"/>
    <property type="project" value="UniProtKB-EC"/>
</dbReference>
<keyword evidence="12" id="KW-0175">Coiled coil</keyword>
<dbReference type="SMART" id="SM00591">
    <property type="entry name" value="RWD"/>
    <property type="match status" value="1"/>
</dbReference>
<dbReference type="GO" id="GO:0016567">
    <property type="term" value="P:protein ubiquitination"/>
    <property type="evidence" value="ECO:0007669"/>
    <property type="project" value="InterPro"/>
</dbReference>
<comment type="pathway">
    <text evidence="2">Protein modification; protein ubiquitination.</text>
</comment>
<keyword evidence="5" id="KW-0479">Metal-binding</keyword>
<dbReference type="FunFam" id="3.30.40.10:FF:000137">
    <property type="entry name" value="RanBP-type and C3HC4-type zinc finger-containing protein 1"/>
    <property type="match status" value="1"/>
</dbReference>
<evidence type="ECO:0000256" key="6">
    <source>
        <dbReference type="ARBA" id="ARBA00022737"/>
    </source>
</evidence>
<gene>
    <name evidence="16" type="ORF">C0Q70_05622</name>
</gene>
<keyword evidence="8" id="KW-0833">Ubl conjugation pathway</keyword>
<dbReference type="CDD" id="cd20354">
    <property type="entry name" value="Rcat_RBR_RNF14"/>
    <property type="match status" value="1"/>
</dbReference>
<evidence type="ECO:0000259" key="13">
    <source>
        <dbReference type="PROSITE" id="PS50089"/>
    </source>
</evidence>
<dbReference type="Gene3D" id="3.10.110.10">
    <property type="entry name" value="Ubiquitin Conjugating Enzyme"/>
    <property type="match status" value="1"/>
</dbReference>
<dbReference type="InterPro" id="IPR006575">
    <property type="entry name" value="RWD_dom"/>
</dbReference>
<evidence type="ECO:0000256" key="7">
    <source>
        <dbReference type="ARBA" id="ARBA00022771"/>
    </source>
</evidence>
<comment type="catalytic activity">
    <reaction evidence="1">
        <text>[E2 ubiquitin-conjugating enzyme]-S-ubiquitinyl-L-cysteine + [acceptor protein]-L-lysine = [E2 ubiquitin-conjugating enzyme]-L-cysteine + [acceptor protein]-N(6)-ubiquitinyl-L-lysine.</text>
        <dbReference type="EC" id="2.3.2.31"/>
    </reaction>
</comment>
<comment type="similarity">
    <text evidence="10">Belongs to the RBR family. RNF14 subfamily.</text>
</comment>
<evidence type="ECO:0000256" key="8">
    <source>
        <dbReference type="ARBA" id="ARBA00022786"/>
    </source>
</evidence>
<name>A0A2T7PLP6_POMCA</name>
<dbReference type="CDD" id="cd16628">
    <property type="entry name" value="RING-HC_RBR_RNF14"/>
    <property type="match status" value="1"/>
</dbReference>
<dbReference type="PROSITE" id="PS50089">
    <property type="entry name" value="ZF_RING_2"/>
    <property type="match status" value="1"/>
</dbReference>
<dbReference type="SMART" id="SM00647">
    <property type="entry name" value="IBR"/>
    <property type="match status" value="2"/>
</dbReference>
<dbReference type="Gene3D" id="1.20.120.1750">
    <property type="match status" value="1"/>
</dbReference>
<dbReference type="InterPro" id="IPR016135">
    <property type="entry name" value="UBQ-conjugating_enzyme/RWD"/>
</dbReference>
<accession>A0A2T7PLP6</accession>
<dbReference type="PANTHER" id="PTHR11685">
    <property type="entry name" value="RBR FAMILY RING FINGER AND IBR DOMAIN-CONTAINING"/>
    <property type="match status" value="1"/>
</dbReference>
<evidence type="ECO:0000256" key="11">
    <source>
        <dbReference type="PROSITE-ProRule" id="PRU00175"/>
    </source>
</evidence>
<dbReference type="InterPro" id="IPR044066">
    <property type="entry name" value="TRIAD_supradom"/>
</dbReference>
<dbReference type="InterPro" id="IPR001841">
    <property type="entry name" value="Znf_RING"/>
</dbReference>
<sequence>MNDREEQDNEILALESIFQEDRRLLLAREGEEPGGMFMAMQSPPQPFLISTAASAKVPHSADQTSAQEGKLVQIKHLPPIALNFVLPADYPTAQAPQFTLTCEWMSKQQLSALCARLDEIWEENKGSVILFMWFQFLQDEAFDYLQITSPLDLTKIIPQNRHKHAHHPKAEPSFRSTPDNHSLYTSSNLDAAVYPLSLNDSEHSVQNLSSSLDLEGLDPRAAQDIVSVSQLLRTLIKYDKDKQQDVFQSSSVLCNICFSSKLGRYCMCFRDCDHAFCRDCIREYFRIQIQDGNVKELKCPDSKCESQAYPDQVKELVNDKEFERYDQLLLQSTLETMADIVYCPRHLCESPVIVEDSNSKMGRCPSCQFVFCTLCKLSYHGLSPCRIKSEELKKLREEYLSADEETKRFLEKRYGKRAINQALEETFSAEWLEKNAKMCPYCGTQIQASFWKTEGCNKMTCFKCRTYFCWLCSEVLSRSNPYNHFNAPGGQCYARLFEGVEIDDDIEDDEDLVFEDDW</sequence>
<evidence type="ECO:0000256" key="4">
    <source>
        <dbReference type="ARBA" id="ARBA00022679"/>
    </source>
</evidence>
<reference evidence="16 17" key="1">
    <citation type="submission" date="2018-04" db="EMBL/GenBank/DDBJ databases">
        <title>The genome of golden apple snail Pomacea canaliculata provides insight into stress tolerance and invasive adaptation.</title>
        <authorList>
            <person name="Liu C."/>
            <person name="Liu B."/>
            <person name="Ren Y."/>
            <person name="Zhang Y."/>
            <person name="Wang H."/>
            <person name="Li S."/>
            <person name="Jiang F."/>
            <person name="Yin L."/>
            <person name="Zhang G."/>
            <person name="Qian W."/>
            <person name="Fan W."/>
        </authorList>
    </citation>
    <scope>NUCLEOTIDE SEQUENCE [LARGE SCALE GENOMIC DNA]</scope>
    <source>
        <strain evidence="16">SZHN2017</strain>
        <tissue evidence="16">Muscle</tissue>
    </source>
</reference>
<feature type="domain" description="RING-type" evidence="15">
    <location>
        <begin position="250"/>
        <end position="496"/>
    </location>
</feature>
<dbReference type="EMBL" id="PZQS01000003">
    <property type="protein sequence ID" value="PVD34351.1"/>
    <property type="molecule type" value="Genomic_DNA"/>
</dbReference>
<evidence type="ECO:0000256" key="12">
    <source>
        <dbReference type="SAM" id="Coils"/>
    </source>
</evidence>
<evidence type="ECO:0000313" key="17">
    <source>
        <dbReference type="Proteomes" id="UP000245119"/>
    </source>
</evidence>
<dbReference type="PROSITE" id="PS51873">
    <property type="entry name" value="TRIAD"/>
    <property type="match status" value="1"/>
</dbReference>
<evidence type="ECO:0000259" key="14">
    <source>
        <dbReference type="PROSITE" id="PS50908"/>
    </source>
</evidence>
<evidence type="ECO:0000256" key="1">
    <source>
        <dbReference type="ARBA" id="ARBA00001798"/>
    </source>
</evidence>
<dbReference type="PROSITE" id="PS50908">
    <property type="entry name" value="RWD"/>
    <property type="match status" value="1"/>
</dbReference>